<name>A0A8S4A0F9_9EUPU</name>
<accession>A0A8S4A0F9</accession>
<organism evidence="1 2">
    <name type="scientific">Candidula unifasciata</name>
    <dbReference type="NCBI Taxonomy" id="100452"/>
    <lineage>
        <taxon>Eukaryota</taxon>
        <taxon>Metazoa</taxon>
        <taxon>Spiralia</taxon>
        <taxon>Lophotrochozoa</taxon>
        <taxon>Mollusca</taxon>
        <taxon>Gastropoda</taxon>
        <taxon>Heterobranchia</taxon>
        <taxon>Euthyneura</taxon>
        <taxon>Panpulmonata</taxon>
        <taxon>Eupulmonata</taxon>
        <taxon>Stylommatophora</taxon>
        <taxon>Helicina</taxon>
        <taxon>Helicoidea</taxon>
        <taxon>Geomitridae</taxon>
        <taxon>Candidula</taxon>
    </lineage>
</organism>
<dbReference type="EMBL" id="CAJHNH020005412">
    <property type="protein sequence ID" value="CAG5132476.1"/>
    <property type="molecule type" value="Genomic_DNA"/>
</dbReference>
<feature type="non-terminal residue" evidence="1">
    <location>
        <position position="56"/>
    </location>
</feature>
<feature type="non-terminal residue" evidence="1">
    <location>
        <position position="1"/>
    </location>
</feature>
<dbReference type="AlphaFoldDB" id="A0A8S4A0F9"/>
<evidence type="ECO:0000313" key="1">
    <source>
        <dbReference type="EMBL" id="CAG5132476.1"/>
    </source>
</evidence>
<protein>
    <submittedName>
        <fullName evidence="1">Uncharacterized protein</fullName>
    </submittedName>
</protein>
<gene>
    <name evidence="1" type="ORF">CUNI_LOCUS18034</name>
</gene>
<evidence type="ECO:0000313" key="2">
    <source>
        <dbReference type="Proteomes" id="UP000678393"/>
    </source>
</evidence>
<keyword evidence="2" id="KW-1185">Reference proteome</keyword>
<dbReference type="Proteomes" id="UP000678393">
    <property type="component" value="Unassembled WGS sequence"/>
</dbReference>
<sequence>QNEECCQKGERLAVEPVLVYRRRRQVTNGWLAPFVRIPSDVIPYKTFTTRREYVWA</sequence>
<reference evidence="1" key="1">
    <citation type="submission" date="2021-04" db="EMBL/GenBank/DDBJ databases">
        <authorList>
            <consortium name="Molecular Ecology Group"/>
        </authorList>
    </citation>
    <scope>NUCLEOTIDE SEQUENCE</scope>
</reference>
<proteinExistence type="predicted"/>
<comment type="caution">
    <text evidence="1">The sequence shown here is derived from an EMBL/GenBank/DDBJ whole genome shotgun (WGS) entry which is preliminary data.</text>
</comment>